<dbReference type="AlphaFoldDB" id="A0AAU7S616"/>
<accession>A0AAU7S616</accession>
<dbReference type="EMBL" id="CP157963">
    <property type="protein sequence ID" value="XBT97814.1"/>
    <property type="molecule type" value="Genomic_DNA"/>
</dbReference>
<reference evidence="1" key="1">
    <citation type="submission" date="2024-06" db="EMBL/GenBank/DDBJ databases">
        <authorList>
            <person name="Li T."/>
            <person name="Gao R."/>
        </authorList>
    </citation>
    <scope>NUCLEOTIDE SEQUENCE</scope>
    <source>
        <strain evidence="1">ZPR3</strain>
        <plasmid evidence="1">unnamed3</plasmid>
    </source>
</reference>
<name>A0AAU7S616_9HYPH</name>
<dbReference type="InterPro" id="IPR043519">
    <property type="entry name" value="NT_sf"/>
</dbReference>
<organism evidence="1">
    <name type="scientific">Rhizobium sp. ZPR3</name>
    <dbReference type="NCBI Taxonomy" id="3158967"/>
    <lineage>
        <taxon>Bacteria</taxon>
        <taxon>Pseudomonadati</taxon>
        <taxon>Pseudomonadota</taxon>
        <taxon>Alphaproteobacteria</taxon>
        <taxon>Hyphomicrobiales</taxon>
        <taxon>Rhizobiaceae</taxon>
        <taxon>Rhizobium/Agrobacterium group</taxon>
        <taxon>Rhizobium</taxon>
    </lineage>
</organism>
<protein>
    <recommendedName>
        <fullName evidence="2">Nucleotidyltransferase family protein</fullName>
    </recommendedName>
</protein>
<dbReference type="RefSeq" id="WP_349963062.1">
    <property type="nucleotide sequence ID" value="NZ_CP157963.1"/>
</dbReference>
<dbReference type="Gene3D" id="3.30.460.40">
    <property type="match status" value="1"/>
</dbReference>
<proteinExistence type="predicted"/>
<dbReference type="InterPro" id="IPR019646">
    <property type="entry name" value="Aminoglyc_AdlTrfase"/>
</dbReference>
<evidence type="ECO:0008006" key="2">
    <source>
        <dbReference type="Google" id="ProtNLM"/>
    </source>
</evidence>
<geneLocation type="plasmid" evidence="1">
    <name>unnamed3</name>
</geneLocation>
<keyword evidence="1" id="KW-0614">Plasmid</keyword>
<dbReference type="SUPFAM" id="SSF81301">
    <property type="entry name" value="Nucleotidyltransferase"/>
    <property type="match status" value="1"/>
</dbReference>
<evidence type="ECO:0000313" key="1">
    <source>
        <dbReference type="EMBL" id="XBT97814.1"/>
    </source>
</evidence>
<sequence length="161" mass="18553">MENTREKVAIVVATLRQAGIACHLFGGWAEEILGLRPRSTHGDIDLLYCSEDFKEFDRALHGLSRFEEVPLKRFRHKRAFQFLGTLCEITLVQGPEERPTTLFWGDVPYAWQSPLRHGSLVEICGEPISVISDVNLVRYRENHKATQPHRWRDPQALEPYA</sequence>
<dbReference type="Pfam" id="PF10706">
    <property type="entry name" value="Aminoglyc_resit"/>
    <property type="match status" value="1"/>
</dbReference>
<gene>
    <name evidence="1" type="ORF">ABM479_33505</name>
</gene>